<evidence type="ECO:0000259" key="3">
    <source>
        <dbReference type="Pfam" id="PF13538"/>
    </source>
</evidence>
<feature type="domain" description="UvrD-like helicase C-terminal" evidence="3">
    <location>
        <begin position="691"/>
        <end position="737"/>
    </location>
</feature>
<dbReference type="Gene3D" id="3.40.50.300">
    <property type="entry name" value="P-loop containing nucleotide triphosphate hydrolases"/>
    <property type="match status" value="2"/>
</dbReference>
<proteinExistence type="predicted"/>
<dbReference type="GO" id="GO:0009338">
    <property type="term" value="C:exodeoxyribonuclease V complex"/>
    <property type="evidence" value="ECO:0007669"/>
    <property type="project" value="TreeGrafter"/>
</dbReference>
<dbReference type="CDD" id="cd17933">
    <property type="entry name" value="DEXSc_RecD-like"/>
    <property type="match status" value="1"/>
</dbReference>
<dbReference type="PANTHER" id="PTHR43788">
    <property type="entry name" value="DNA2/NAM7 HELICASE FAMILY MEMBER"/>
    <property type="match status" value="1"/>
</dbReference>
<keyword evidence="2" id="KW-0067">ATP-binding</keyword>
<dbReference type="InterPro" id="IPR027417">
    <property type="entry name" value="P-loop_NTPase"/>
</dbReference>
<evidence type="ECO:0000313" key="6">
    <source>
        <dbReference type="Proteomes" id="UP000199569"/>
    </source>
</evidence>
<evidence type="ECO:0000256" key="2">
    <source>
        <dbReference type="ARBA" id="ARBA00022840"/>
    </source>
</evidence>
<evidence type="ECO:0000256" key="1">
    <source>
        <dbReference type="ARBA" id="ARBA00022741"/>
    </source>
</evidence>
<dbReference type="Pfam" id="PF13538">
    <property type="entry name" value="UvrD_C_2"/>
    <property type="match status" value="1"/>
</dbReference>
<reference evidence="5 6" key="1">
    <citation type="submission" date="2016-10" db="EMBL/GenBank/DDBJ databases">
        <authorList>
            <person name="de Groot N.N."/>
        </authorList>
    </citation>
    <scope>NUCLEOTIDE SEQUENCE [LARGE SCALE GENOMIC DNA]</scope>
    <source>
        <strain evidence="5 6">CGMCC 1.7666</strain>
    </source>
</reference>
<dbReference type="InterPro" id="IPR029493">
    <property type="entry name" value="RecD2-like_HHH"/>
</dbReference>
<keyword evidence="1" id="KW-0547">Nucleotide-binding</keyword>
<dbReference type="Proteomes" id="UP000199569">
    <property type="component" value="Unassembled WGS sequence"/>
</dbReference>
<dbReference type="EMBL" id="FMVJ01000005">
    <property type="protein sequence ID" value="SCY65665.1"/>
    <property type="molecule type" value="Genomic_DNA"/>
</dbReference>
<dbReference type="GO" id="GO:0017116">
    <property type="term" value="F:single-stranded DNA helicase activity"/>
    <property type="evidence" value="ECO:0007669"/>
    <property type="project" value="TreeGrafter"/>
</dbReference>
<dbReference type="InterPro" id="IPR050534">
    <property type="entry name" value="Coronavir_polyprotein_1ab"/>
</dbReference>
<gene>
    <name evidence="5" type="ORF">SAMN02927923_01849</name>
</gene>
<feature type="domain" description="ATP-dependent RecD2 DNA helicase-like helix-hairpin-helix" evidence="4">
    <location>
        <begin position="155"/>
        <end position="247"/>
    </location>
</feature>
<organism evidence="5 6">
    <name type="scientific">Microvirga guangxiensis</name>
    <dbReference type="NCBI Taxonomy" id="549386"/>
    <lineage>
        <taxon>Bacteria</taxon>
        <taxon>Pseudomonadati</taxon>
        <taxon>Pseudomonadota</taxon>
        <taxon>Alphaproteobacteria</taxon>
        <taxon>Hyphomicrobiales</taxon>
        <taxon>Methylobacteriaceae</taxon>
        <taxon>Microvirga</taxon>
    </lineage>
</organism>
<dbReference type="STRING" id="549386.SAMN02927923_01849"/>
<sequence length="765" mass="83813">MTAPTITPLERLKVQVASILWSGDTATAFTGRVSRAESIRIVGRGRLFQPAIGEVYEVIGEWYDSPKYGRQLYGDGAVFRRHLPSGALVVPWLQSLDGVGPTRAKRIVKAFKGNLEGVFEGGVALDRLADIIDPERPNLAARVAVAVTRRWQEIKDEYETIRWLEDQGVEDVHIAKQAARLLGPGAVKILSRNPYVLATILPWARLDQMAKRVLRRRPDIDDHIRCPERLVGAIDVVVQEHVSEGHTAFPKADFTASVARKLDLDETPDLAARIRHIGEANRAVVDGDILWRAPGCAIMEDEIRARFAEMASGTKKGGVKIPGEVDLRRILAMVERRGRSLHQEQREAVLKVIRNPIACLTGGAGTGKTTTCRAIVDLWEILGGHVELAALSGKAAFRLTIGAGRDAPGRRPALTIHRLLLGLKKRGEGRTHWGQITGDGEPPDPARELPQLTDRTLLVIDEASMVDLGQMHQLVEIMPPGCRLLLVGDAFQLPPIGFGLVFHRLVSEPKISATLETIRRQEDGTGIPEISRIIRCGQKLDLAPYRPGQGGVSFVRAVEGQISEAIEAVVRDLGGFSAGSQNLMVLAPVNHRSNRPDGTVRDLNRRFHLRNLGDRDLSEEELETCSVRGYIGNAFAEGDPVTFLRNDYDVGLRNGSLGRVIAINPKAGTVTCDFESDEKEFGNKDLIDLSLAYALSCHRAQGSQAKAVVISLLDAPNVDPSWIYTAVTRAEENAVLVGDLAVLERTLARTPAFDRRLTGSAMRLS</sequence>
<name>A0A1G5HP61_9HYPH</name>
<dbReference type="SUPFAM" id="SSF52540">
    <property type="entry name" value="P-loop containing nucleoside triphosphate hydrolases"/>
    <property type="match status" value="2"/>
</dbReference>
<dbReference type="PANTHER" id="PTHR43788:SF6">
    <property type="entry name" value="DNA HELICASE B"/>
    <property type="match status" value="1"/>
</dbReference>
<dbReference type="GO" id="GO:0005524">
    <property type="term" value="F:ATP binding"/>
    <property type="evidence" value="ECO:0007669"/>
    <property type="project" value="UniProtKB-KW"/>
</dbReference>
<accession>A0A1G5HP61</accession>
<dbReference type="OrthoDB" id="1826980at2"/>
<dbReference type="Gene3D" id="2.30.30.940">
    <property type="match status" value="1"/>
</dbReference>
<dbReference type="Pfam" id="PF14490">
    <property type="entry name" value="HHH_RecD2"/>
    <property type="match status" value="1"/>
</dbReference>
<protein>
    <submittedName>
        <fullName evidence="5">Exodeoxyribonuclease V alpha subunit</fullName>
    </submittedName>
</protein>
<keyword evidence="6" id="KW-1185">Reference proteome</keyword>
<dbReference type="GO" id="GO:0006310">
    <property type="term" value="P:DNA recombination"/>
    <property type="evidence" value="ECO:0007669"/>
    <property type="project" value="TreeGrafter"/>
</dbReference>
<dbReference type="InterPro" id="IPR027785">
    <property type="entry name" value="UvrD-like_helicase_C"/>
</dbReference>
<evidence type="ECO:0000259" key="4">
    <source>
        <dbReference type="Pfam" id="PF14490"/>
    </source>
</evidence>
<dbReference type="CDD" id="cd18809">
    <property type="entry name" value="SF1_C_RecD"/>
    <property type="match status" value="1"/>
</dbReference>
<dbReference type="AlphaFoldDB" id="A0A1G5HP61"/>
<dbReference type="Pfam" id="PF13604">
    <property type="entry name" value="AAA_30"/>
    <property type="match status" value="1"/>
</dbReference>
<evidence type="ECO:0000313" key="5">
    <source>
        <dbReference type="EMBL" id="SCY65665.1"/>
    </source>
</evidence>